<protein>
    <submittedName>
        <fullName evidence="2">Serin endopeptidase</fullName>
    </submittedName>
</protein>
<comment type="caution">
    <text evidence="1">Lacks conserved residue(s) required for the propagation of feature annotation.</text>
</comment>
<organism evidence="3">
    <name type="scientific">Metarhizium acridum (strain CQMa 102)</name>
    <dbReference type="NCBI Taxonomy" id="655827"/>
    <lineage>
        <taxon>Eukaryota</taxon>
        <taxon>Fungi</taxon>
        <taxon>Dikarya</taxon>
        <taxon>Ascomycota</taxon>
        <taxon>Pezizomycotina</taxon>
        <taxon>Sordariomycetes</taxon>
        <taxon>Hypocreomycetidae</taxon>
        <taxon>Hypocreales</taxon>
        <taxon>Clavicipitaceae</taxon>
        <taxon>Metarhizium</taxon>
    </lineage>
</organism>
<dbReference type="PROSITE" id="PS51892">
    <property type="entry name" value="SUBTILASE"/>
    <property type="match status" value="1"/>
</dbReference>
<comment type="similarity">
    <text evidence="1">Belongs to the peptidase S8 family.</text>
</comment>
<accession>E9EG57</accession>
<keyword evidence="3" id="KW-1185">Reference proteome</keyword>
<name>E9EG57_METAQ</name>
<dbReference type="InterPro" id="IPR036852">
    <property type="entry name" value="Peptidase_S8/S53_dom_sf"/>
</dbReference>
<dbReference type="Proteomes" id="UP000002499">
    <property type="component" value="Unassembled WGS sequence"/>
</dbReference>
<dbReference type="AlphaFoldDB" id="E9EG57"/>
<dbReference type="GO" id="GO:0004252">
    <property type="term" value="F:serine-type endopeptidase activity"/>
    <property type="evidence" value="ECO:0007669"/>
    <property type="project" value="InterPro"/>
</dbReference>
<dbReference type="HOGENOM" id="CLU_2197548_0_0_1"/>
<dbReference type="EMBL" id="GL698590">
    <property type="protein sequence ID" value="EFY85095.1"/>
    <property type="molecule type" value="Genomic_DNA"/>
</dbReference>
<evidence type="ECO:0000256" key="1">
    <source>
        <dbReference type="PROSITE-ProRule" id="PRU01240"/>
    </source>
</evidence>
<proteinExistence type="inferred from homology"/>
<evidence type="ECO:0000313" key="3">
    <source>
        <dbReference type="Proteomes" id="UP000002499"/>
    </source>
</evidence>
<dbReference type="OrthoDB" id="10256524at2759"/>
<evidence type="ECO:0000313" key="2">
    <source>
        <dbReference type="EMBL" id="EFY85095.1"/>
    </source>
</evidence>
<dbReference type="SUPFAM" id="SSF52743">
    <property type="entry name" value="Subtilisin-like"/>
    <property type="match status" value="1"/>
</dbReference>
<sequence length="108" mass="11419">MDPKRRNLQEIWGSRYQVDKLHATGYTGSGIWIGVVDTGVSLSPCLYTPCVSALGGCFGSGCRVALGGAYDGVIIESNPMDFHGHDSIVASILVGYSKEHGFVGVTPN</sequence>
<gene>
    <name evidence="2" type="ORF">MAC_08855</name>
</gene>
<dbReference type="GO" id="GO:0006508">
    <property type="term" value="P:proteolysis"/>
    <property type="evidence" value="ECO:0007669"/>
    <property type="project" value="InterPro"/>
</dbReference>
<reference evidence="2 3" key="1">
    <citation type="journal article" date="2011" name="PLoS Genet.">
        <title>Genome sequencing and comparative transcriptomics of the model entomopathogenic fungi Metarhizium anisopliae and M. acridum.</title>
        <authorList>
            <person name="Gao Q."/>
            <person name="Jin K."/>
            <person name="Ying S.H."/>
            <person name="Zhang Y."/>
            <person name="Xiao G."/>
            <person name="Shang Y."/>
            <person name="Duan Z."/>
            <person name="Hu X."/>
            <person name="Xie X.Q."/>
            <person name="Zhou G."/>
            <person name="Peng G."/>
            <person name="Luo Z."/>
            <person name="Huang W."/>
            <person name="Wang B."/>
            <person name="Fang W."/>
            <person name="Wang S."/>
            <person name="Zhong Y."/>
            <person name="Ma L.J."/>
            <person name="St Leger R.J."/>
            <person name="Zhao G.P."/>
            <person name="Pei Y."/>
            <person name="Feng M.G."/>
            <person name="Xia Y."/>
            <person name="Wang C."/>
        </authorList>
    </citation>
    <scope>NUCLEOTIDE SEQUENCE [LARGE SCALE GENOMIC DNA]</scope>
    <source>
        <strain evidence="2 3">CQMa 102</strain>
    </source>
</reference>
<dbReference type="InParanoid" id="E9EG57"/>
<dbReference type="Gene3D" id="3.40.50.200">
    <property type="entry name" value="Peptidase S8/S53 domain"/>
    <property type="match status" value="1"/>
</dbReference>